<name>A0A316URK1_9BASI</name>
<dbReference type="STRING" id="1569628.A0A316URK1"/>
<dbReference type="Pfam" id="PF01764">
    <property type="entry name" value="Lipase_3"/>
    <property type="match status" value="1"/>
</dbReference>
<proteinExistence type="predicted"/>
<dbReference type="Proteomes" id="UP000245884">
    <property type="component" value="Unassembled WGS sequence"/>
</dbReference>
<evidence type="ECO:0000313" key="2">
    <source>
        <dbReference type="EMBL" id="PWN27939.1"/>
    </source>
</evidence>
<dbReference type="GO" id="GO:0016787">
    <property type="term" value="F:hydrolase activity"/>
    <property type="evidence" value="ECO:0007669"/>
    <property type="project" value="UniProtKB-KW"/>
</dbReference>
<evidence type="ECO:0000259" key="1">
    <source>
        <dbReference type="Pfam" id="PF01764"/>
    </source>
</evidence>
<evidence type="ECO:0000313" key="3">
    <source>
        <dbReference type="Proteomes" id="UP000245884"/>
    </source>
</evidence>
<dbReference type="PANTHER" id="PTHR45908">
    <property type="entry name" value="PROTEIN CBG11750-RELATED"/>
    <property type="match status" value="1"/>
</dbReference>
<dbReference type="AlphaFoldDB" id="A0A316URK1"/>
<dbReference type="InterPro" id="IPR029058">
    <property type="entry name" value="AB_hydrolase_fold"/>
</dbReference>
<sequence>MRLLSAYNDANWTPRPVPASSPVAATFRKYAKSPSHVAAVPVLDVLHAQDGASRPADNTFSGVATIHTGFYDAWSRLYPSALSAIRAALTGPYSGKVKKILATGHSLGSAIAMVDAMALRSDLGEGIQIENIVYGSPRVFNPVGARLFEEVAGNEQADIYFRHIHHANDMVTHMGLFLEGFEHPSYEIFLPDNSTTALSCLGRENINCSLGRAMGDHYRHLNVYDHSGPYLREWLLGREGKTEQCWQASGYEQIGLKVPGAGLKHSWTGKEGKASGLPADQGPVVLGIPVNDTIPDFPP</sequence>
<keyword evidence="2" id="KW-0378">Hydrolase</keyword>
<dbReference type="RefSeq" id="XP_025362551.1">
    <property type="nucleotide sequence ID" value="XM_025503582.1"/>
</dbReference>
<accession>A0A316URK1</accession>
<gene>
    <name evidence="2" type="ORF">BDZ90DRAFT_157501</name>
</gene>
<dbReference type="PANTHER" id="PTHR45908:SF5">
    <property type="entry name" value="FUNGAL LIPASE-LIKE DOMAIN-CONTAINING PROTEIN"/>
    <property type="match status" value="1"/>
</dbReference>
<dbReference type="OrthoDB" id="426718at2759"/>
<dbReference type="SUPFAM" id="SSF53474">
    <property type="entry name" value="alpha/beta-Hydrolases"/>
    <property type="match status" value="1"/>
</dbReference>
<dbReference type="GO" id="GO:0006629">
    <property type="term" value="P:lipid metabolic process"/>
    <property type="evidence" value="ECO:0007669"/>
    <property type="project" value="InterPro"/>
</dbReference>
<protein>
    <submittedName>
        <fullName evidence="2">Alpha/beta-hydrolase</fullName>
    </submittedName>
</protein>
<dbReference type="EMBL" id="KZ819666">
    <property type="protein sequence ID" value="PWN27939.1"/>
    <property type="molecule type" value="Genomic_DNA"/>
</dbReference>
<dbReference type="InterPro" id="IPR002921">
    <property type="entry name" value="Fungal_lipase-type"/>
</dbReference>
<feature type="domain" description="Fungal lipase-type" evidence="1">
    <location>
        <begin position="48"/>
        <end position="174"/>
    </location>
</feature>
<dbReference type="GeneID" id="37025405"/>
<dbReference type="CDD" id="cd00519">
    <property type="entry name" value="Lipase_3"/>
    <property type="match status" value="1"/>
</dbReference>
<keyword evidence="3" id="KW-1185">Reference proteome</keyword>
<reference evidence="2 3" key="1">
    <citation type="journal article" date="2018" name="Mol. Biol. Evol.">
        <title>Broad Genomic Sampling Reveals a Smut Pathogenic Ancestry of the Fungal Clade Ustilaginomycotina.</title>
        <authorList>
            <person name="Kijpornyongpan T."/>
            <person name="Mondo S.J."/>
            <person name="Barry K."/>
            <person name="Sandor L."/>
            <person name="Lee J."/>
            <person name="Lipzen A."/>
            <person name="Pangilinan J."/>
            <person name="LaButti K."/>
            <person name="Hainaut M."/>
            <person name="Henrissat B."/>
            <person name="Grigoriev I.V."/>
            <person name="Spatafora J.W."/>
            <person name="Aime M.C."/>
        </authorList>
    </citation>
    <scope>NUCLEOTIDE SEQUENCE [LARGE SCALE GENOMIC DNA]</scope>
    <source>
        <strain evidence="2 3">MCA 5214</strain>
    </source>
</reference>
<organism evidence="2 3">
    <name type="scientific">Jaminaea rosea</name>
    <dbReference type="NCBI Taxonomy" id="1569628"/>
    <lineage>
        <taxon>Eukaryota</taxon>
        <taxon>Fungi</taxon>
        <taxon>Dikarya</taxon>
        <taxon>Basidiomycota</taxon>
        <taxon>Ustilaginomycotina</taxon>
        <taxon>Exobasidiomycetes</taxon>
        <taxon>Microstromatales</taxon>
        <taxon>Microstromatales incertae sedis</taxon>
        <taxon>Jaminaea</taxon>
    </lineage>
</organism>
<dbReference type="Gene3D" id="3.40.50.1820">
    <property type="entry name" value="alpha/beta hydrolase"/>
    <property type="match status" value="1"/>
</dbReference>